<evidence type="ECO:0000256" key="10">
    <source>
        <dbReference type="ARBA" id="ARBA00022692"/>
    </source>
</evidence>
<dbReference type="InterPro" id="IPR000014">
    <property type="entry name" value="PAS"/>
</dbReference>
<keyword evidence="12 21" id="KW-0418">Kinase</keyword>
<dbReference type="Proteomes" id="UP001254608">
    <property type="component" value="Unassembled WGS sequence"/>
</dbReference>
<sequence length="444" mass="49788">MDTGLMQAAWRREIARIIALLLVFGLAGGLLGHVWAGLVIALAICLALQLRMLRWLSRWVVHPKRVDLPDPTGVWGEVFEQLLEMQKRNRKRKKRLAAIVAEFQSSTAALPDGAVVMSSRGEIVWFNSSAQILLGLRSPQDVGQRIANLVRHPSFANYLAVEQFESDVELISPINEHVTLAMRIIPYGEGQRLLIVRDVSEHRRLEVMRRDFVSNASHELRTPLTVLRGYLDMMEPDTRGKGALLEWKAPIGEMRAQATRMESLITDLLKLARLESDSSVARQELIDVPHLLHRIAEDTRRLSPDRHTVEAAIEADIKLLGRDSEFHSLCQNLLQNAIQYSPDGGAVRLRWWGDEDGAHLSVADSGLGIDEADIPRLTERFYRVDVARSRSRGGTGLGLAIVKHALEHHEARLEIISQPGIGSTFICHFPAHRVQRAQPMVVNG</sequence>
<evidence type="ECO:0000256" key="13">
    <source>
        <dbReference type="ARBA" id="ARBA00022840"/>
    </source>
</evidence>
<proteinExistence type="predicted"/>
<gene>
    <name evidence="21" type="primary">phoR</name>
    <name evidence="21" type="ORF">RM530_08365</name>
</gene>
<dbReference type="EMBL" id="JAVRIC010000009">
    <property type="protein sequence ID" value="MDT0497377.1"/>
    <property type="molecule type" value="Genomic_DNA"/>
</dbReference>
<dbReference type="NCBIfam" id="TIGR02966">
    <property type="entry name" value="phoR_proteo"/>
    <property type="match status" value="1"/>
</dbReference>
<keyword evidence="11" id="KW-0547">Nucleotide-binding</keyword>
<evidence type="ECO:0000259" key="19">
    <source>
        <dbReference type="PROSITE" id="PS50109"/>
    </source>
</evidence>
<protein>
    <recommendedName>
        <fullName evidence="4">Phosphate regulon sensor protein PhoR</fullName>
        <ecNumber evidence="3">2.7.13.3</ecNumber>
    </recommendedName>
</protein>
<dbReference type="InterPro" id="IPR005467">
    <property type="entry name" value="His_kinase_dom"/>
</dbReference>
<dbReference type="PANTHER" id="PTHR45453">
    <property type="entry name" value="PHOSPHATE REGULON SENSOR PROTEIN PHOR"/>
    <property type="match status" value="1"/>
</dbReference>
<comment type="caution">
    <text evidence="21">The sequence shown here is derived from an EMBL/GenBank/DDBJ whole genome shotgun (WGS) entry which is preliminary data.</text>
</comment>
<dbReference type="SUPFAM" id="SSF47384">
    <property type="entry name" value="Homodimeric domain of signal transducing histidine kinase"/>
    <property type="match status" value="1"/>
</dbReference>
<dbReference type="GO" id="GO:0004673">
    <property type="term" value="F:protein histidine kinase activity"/>
    <property type="evidence" value="ECO:0007669"/>
    <property type="project" value="UniProtKB-EC"/>
</dbReference>
<evidence type="ECO:0000313" key="22">
    <source>
        <dbReference type="Proteomes" id="UP001254608"/>
    </source>
</evidence>
<evidence type="ECO:0000256" key="18">
    <source>
        <dbReference type="SAM" id="Phobius"/>
    </source>
</evidence>
<dbReference type="SMART" id="SM00387">
    <property type="entry name" value="HATPase_c"/>
    <property type="match status" value="1"/>
</dbReference>
<evidence type="ECO:0000256" key="7">
    <source>
        <dbReference type="ARBA" id="ARBA00022553"/>
    </source>
</evidence>
<dbReference type="InterPro" id="IPR004358">
    <property type="entry name" value="Sig_transdc_His_kin-like_C"/>
</dbReference>
<dbReference type="SMART" id="SM00388">
    <property type="entry name" value="HisKA"/>
    <property type="match status" value="1"/>
</dbReference>
<evidence type="ECO:0000256" key="9">
    <source>
        <dbReference type="ARBA" id="ARBA00022679"/>
    </source>
</evidence>
<name>A0ABU2WHP2_9GAMM</name>
<organism evidence="21 22">
    <name type="scientific">Banduia mediterranea</name>
    <dbReference type="NCBI Taxonomy" id="3075609"/>
    <lineage>
        <taxon>Bacteria</taxon>
        <taxon>Pseudomonadati</taxon>
        <taxon>Pseudomonadota</taxon>
        <taxon>Gammaproteobacteria</taxon>
        <taxon>Nevskiales</taxon>
        <taxon>Algiphilaceae</taxon>
        <taxon>Banduia</taxon>
    </lineage>
</organism>
<dbReference type="Gene3D" id="3.30.450.20">
    <property type="entry name" value="PAS domain"/>
    <property type="match status" value="1"/>
</dbReference>
<dbReference type="SUPFAM" id="SSF55874">
    <property type="entry name" value="ATPase domain of HSP90 chaperone/DNA topoisomerase II/histidine kinase"/>
    <property type="match status" value="1"/>
</dbReference>
<dbReference type="CDD" id="cd00082">
    <property type="entry name" value="HisKA"/>
    <property type="match status" value="1"/>
</dbReference>
<keyword evidence="13" id="KW-0067">ATP-binding</keyword>
<evidence type="ECO:0000256" key="14">
    <source>
        <dbReference type="ARBA" id="ARBA00022989"/>
    </source>
</evidence>
<keyword evidence="6" id="KW-1003">Cell membrane</keyword>
<dbReference type="InterPro" id="IPR013767">
    <property type="entry name" value="PAS_fold"/>
</dbReference>
<evidence type="ECO:0000256" key="8">
    <source>
        <dbReference type="ARBA" id="ARBA00022592"/>
    </source>
</evidence>
<evidence type="ECO:0000256" key="3">
    <source>
        <dbReference type="ARBA" id="ARBA00012438"/>
    </source>
</evidence>
<evidence type="ECO:0000256" key="17">
    <source>
        <dbReference type="ARBA" id="ARBA00025207"/>
    </source>
</evidence>
<evidence type="ECO:0000256" key="2">
    <source>
        <dbReference type="ARBA" id="ARBA00004236"/>
    </source>
</evidence>
<comment type="subcellular location">
    <subcellularLocation>
        <location evidence="2">Cell membrane</location>
    </subcellularLocation>
</comment>
<dbReference type="PROSITE" id="PS50112">
    <property type="entry name" value="PAS"/>
    <property type="match status" value="1"/>
</dbReference>
<evidence type="ECO:0000256" key="5">
    <source>
        <dbReference type="ARBA" id="ARBA00022448"/>
    </source>
</evidence>
<keyword evidence="15" id="KW-0902">Two-component regulatory system</keyword>
<evidence type="ECO:0000256" key="11">
    <source>
        <dbReference type="ARBA" id="ARBA00022741"/>
    </source>
</evidence>
<dbReference type="Pfam" id="PF11808">
    <property type="entry name" value="PhoR"/>
    <property type="match status" value="1"/>
</dbReference>
<keyword evidence="14 18" id="KW-1133">Transmembrane helix</keyword>
<dbReference type="InterPro" id="IPR003661">
    <property type="entry name" value="HisK_dim/P_dom"/>
</dbReference>
<dbReference type="Gene3D" id="3.30.565.10">
    <property type="entry name" value="Histidine kinase-like ATPase, C-terminal domain"/>
    <property type="match status" value="1"/>
</dbReference>
<comment type="function">
    <text evidence="17">Member of the two-component regulatory system PhoR/PhoB involved in the phosphate regulon genes expression. PhoR may function as a membrane-associated protein kinase that phosphorylates PhoB in response to environmental signals.</text>
</comment>
<keyword evidence="16 18" id="KW-0472">Membrane</keyword>
<keyword evidence="10 18" id="KW-0812">Transmembrane</keyword>
<keyword evidence="8" id="KW-0592">Phosphate transport</keyword>
<evidence type="ECO:0000256" key="12">
    <source>
        <dbReference type="ARBA" id="ARBA00022777"/>
    </source>
</evidence>
<evidence type="ECO:0000256" key="1">
    <source>
        <dbReference type="ARBA" id="ARBA00000085"/>
    </source>
</evidence>
<dbReference type="NCBIfam" id="NF008235">
    <property type="entry name" value="PRK11006.1"/>
    <property type="match status" value="1"/>
</dbReference>
<feature type="transmembrane region" description="Helical" evidence="18">
    <location>
        <begin position="15"/>
        <end position="48"/>
    </location>
</feature>
<dbReference type="InterPro" id="IPR014310">
    <property type="entry name" value="Sig_transdc_His_kinase_PhoR"/>
</dbReference>
<keyword evidence="5" id="KW-0813">Transport</keyword>
<dbReference type="Pfam" id="PF00989">
    <property type="entry name" value="PAS"/>
    <property type="match status" value="1"/>
</dbReference>
<dbReference type="SMART" id="SM00091">
    <property type="entry name" value="PAS"/>
    <property type="match status" value="1"/>
</dbReference>
<dbReference type="InterPro" id="IPR036890">
    <property type="entry name" value="HATPase_C_sf"/>
</dbReference>
<dbReference type="SUPFAM" id="SSF55785">
    <property type="entry name" value="PYP-like sensor domain (PAS domain)"/>
    <property type="match status" value="1"/>
</dbReference>
<dbReference type="RefSeq" id="WP_311364771.1">
    <property type="nucleotide sequence ID" value="NZ_JAVRIC010000009.1"/>
</dbReference>
<dbReference type="InterPro" id="IPR050351">
    <property type="entry name" value="BphY/WalK/GraS-like"/>
</dbReference>
<dbReference type="InterPro" id="IPR003594">
    <property type="entry name" value="HATPase_dom"/>
</dbReference>
<keyword evidence="22" id="KW-1185">Reference proteome</keyword>
<dbReference type="Pfam" id="PF00512">
    <property type="entry name" value="HisKA"/>
    <property type="match status" value="1"/>
</dbReference>
<dbReference type="InterPro" id="IPR035965">
    <property type="entry name" value="PAS-like_dom_sf"/>
</dbReference>
<keyword evidence="9 21" id="KW-0808">Transferase</keyword>
<evidence type="ECO:0000256" key="15">
    <source>
        <dbReference type="ARBA" id="ARBA00023012"/>
    </source>
</evidence>
<comment type="catalytic activity">
    <reaction evidence="1">
        <text>ATP + protein L-histidine = ADP + protein N-phospho-L-histidine.</text>
        <dbReference type="EC" id="2.7.13.3"/>
    </reaction>
</comment>
<dbReference type="PROSITE" id="PS50109">
    <property type="entry name" value="HIS_KIN"/>
    <property type="match status" value="1"/>
</dbReference>
<dbReference type="InterPro" id="IPR021766">
    <property type="entry name" value="PhoR_N"/>
</dbReference>
<accession>A0ABU2WHP2</accession>
<feature type="domain" description="Histidine kinase" evidence="19">
    <location>
        <begin position="215"/>
        <end position="433"/>
    </location>
</feature>
<feature type="domain" description="PAS" evidence="20">
    <location>
        <begin position="92"/>
        <end position="154"/>
    </location>
</feature>
<reference evidence="21 22" key="1">
    <citation type="submission" date="2023-09" db="EMBL/GenBank/DDBJ databases">
        <authorList>
            <person name="Rey-Velasco X."/>
        </authorList>
    </citation>
    <scope>NUCLEOTIDE SEQUENCE [LARGE SCALE GENOMIC DNA]</scope>
    <source>
        <strain evidence="21 22">W345</strain>
    </source>
</reference>
<evidence type="ECO:0000256" key="16">
    <source>
        <dbReference type="ARBA" id="ARBA00023136"/>
    </source>
</evidence>
<evidence type="ECO:0000313" key="21">
    <source>
        <dbReference type="EMBL" id="MDT0497377.1"/>
    </source>
</evidence>
<evidence type="ECO:0000256" key="6">
    <source>
        <dbReference type="ARBA" id="ARBA00022475"/>
    </source>
</evidence>
<dbReference type="Pfam" id="PF02518">
    <property type="entry name" value="HATPase_c"/>
    <property type="match status" value="1"/>
</dbReference>
<evidence type="ECO:0000256" key="4">
    <source>
        <dbReference type="ARBA" id="ARBA00019665"/>
    </source>
</evidence>
<dbReference type="PRINTS" id="PR00344">
    <property type="entry name" value="BCTRLSENSOR"/>
</dbReference>
<dbReference type="PANTHER" id="PTHR45453:SF1">
    <property type="entry name" value="PHOSPHATE REGULON SENSOR PROTEIN PHOR"/>
    <property type="match status" value="1"/>
</dbReference>
<dbReference type="InterPro" id="IPR036097">
    <property type="entry name" value="HisK_dim/P_sf"/>
</dbReference>
<dbReference type="EC" id="2.7.13.3" evidence="3"/>
<keyword evidence="7" id="KW-0597">Phosphoprotein</keyword>
<evidence type="ECO:0000259" key="20">
    <source>
        <dbReference type="PROSITE" id="PS50112"/>
    </source>
</evidence>
<dbReference type="Gene3D" id="1.10.287.130">
    <property type="match status" value="1"/>
</dbReference>